<dbReference type="EMBL" id="UINC01109667">
    <property type="protein sequence ID" value="SVC76636.1"/>
    <property type="molecule type" value="Genomic_DNA"/>
</dbReference>
<sequence>MTTDNKYLEQFQQVGYVVLERLIDLQTIETWKDSFHQLIQKVKPIQRPSKHGLGRQIVVDNLVEYEPGIMLSAAANSMILDFLELLMGPFVQLESLRINLTEPVAVEQVEVDTRNWHRDMWAIFAGCTSDYLPPNACNVLTYFQDMDDQIGPLRILPGSHRTQDLIQSQFQAQTNERFIYAQAGDIVVI</sequence>
<protein>
    <recommendedName>
        <fullName evidence="2">Phytanoyl-CoA dioxygenase</fullName>
    </recommendedName>
</protein>
<feature type="non-terminal residue" evidence="1">
    <location>
        <position position="189"/>
    </location>
</feature>
<dbReference type="Gene3D" id="2.60.120.620">
    <property type="entry name" value="q2cbj1_9rhob like domain"/>
    <property type="match status" value="1"/>
</dbReference>
<name>A0A382PTS6_9ZZZZ</name>
<reference evidence="1" key="1">
    <citation type="submission" date="2018-05" db="EMBL/GenBank/DDBJ databases">
        <authorList>
            <person name="Lanie J.A."/>
            <person name="Ng W.-L."/>
            <person name="Kazmierczak K.M."/>
            <person name="Andrzejewski T.M."/>
            <person name="Davidsen T.M."/>
            <person name="Wayne K.J."/>
            <person name="Tettelin H."/>
            <person name="Glass J.I."/>
            <person name="Rusch D."/>
            <person name="Podicherti R."/>
            <person name="Tsui H.-C.T."/>
            <person name="Winkler M.E."/>
        </authorList>
    </citation>
    <scope>NUCLEOTIDE SEQUENCE</scope>
</reference>
<evidence type="ECO:0008006" key="2">
    <source>
        <dbReference type="Google" id="ProtNLM"/>
    </source>
</evidence>
<dbReference type="SUPFAM" id="SSF51197">
    <property type="entry name" value="Clavaminate synthase-like"/>
    <property type="match status" value="1"/>
</dbReference>
<evidence type="ECO:0000313" key="1">
    <source>
        <dbReference type="EMBL" id="SVC76636.1"/>
    </source>
</evidence>
<accession>A0A382PTS6</accession>
<organism evidence="1">
    <name type="scientific">marine metagenome</name>
    <dbReference type="NCBI Taxonomy" id="408172"/>
    <lineage>
        <taxon>unclassified sequences</taxon>
        <taxon>metagenomes</taxon>
        <taxon>ecological metagenomes</taxon>
    </lineage>
</organism>
<dbReference type="AlphaFoldDB" id="A0A382PTS6"/>
<proteinExistence type="predicted"/>
<dbReference type="Pfam" id="PF05721">
    <property type="entry name" value="PhyH"/>
    <property type="match status" value="1"/>
</dbReference>
<gene>
    <name evidence="1" type="ORF">METZ01_LOCUS329490</name>
</gene>
<dbReference type="InterPro" id="IPR008775">
    <property type="entry name" value="Phytyl_CoA_dOase-like"/>
</dbReference>